<dbReference type="Proteomes" id="UP000008062">
    <property type="component" value="Chromosome 13"/>
</dbReference>
<dbReference type="InterPro" id="IPR022085">
    <property type="entry name" value="OpdG"/>
</dbReference>
<accession>F9XQ70</accession>
<dbReference type="InterPro" id="IPR011333">
    <property type="entry name" value="SKP1/BTB/POZ_sf"/>
</dbReference>
<evidence type="ECO:0000313" key="4">
    <source>
        <dbReference type="Proteomes" id="UP000008062"/>
    </source>
</evidence>
<organism evidence="3 4">
    <name type="scientific">Zymoseptoria tritici (strain CBS 115943 / IPO323)</name>
    <name type="common">Speckled leaf blotch fungus</name>
    <name type="synonym">Septoria tritici</name>
    <dbReference type="NCBI Taxonomy" id="336722"/>
    <lineage>
        <taxon>Eukaryota</taxon>
        <taxon>Fungi</taxon>
        <taxon>Dikarya</taxon>
        <taxon>Ascomycota</taxon>
        <taxon>Pezizomycotina</taxon>
        <taxon>Dothideomycetes</taxon>
        <taxon>Dothideomycetidae</taxon>
        <taxon>Mycosphaerellales</taxon>
        <taxon>Mycosphaerellaceae</taxon>
        <taxon>Zymoseptoria</taxon>
    </lineage>
</organism>
<reference evidence="3 4" key="1">
    <citation type="journal article" date="2011" name="PLoS Genet.">
        <title>Finished genome of the fungal wheat pathogen Mycosphaerella graminicola reveals dispensome structure, chromosome plasticity, and stealth pathogenesis.</title>
        <authorList>
            <person name="Goodwin S.B."/>
            <person name="Ben M'barek S."/>
            <person name="Dhillon B."/>
            <person name="Wittenberg A.H.J."/>
            <person name="Crane C.F."/>
            <person name="Hane J.K."/>
            <person name="Foster A.J."/>
            <person name="Van der Lee T.A.J."/>
            <person name="Grimwood J."/>
            <person name="Aerts A."/>
            <person name="Antoniw J."/>
            <person name="Bailey A."/>
            <person name="Bluhm B."/>
            <person name="Bowler J."/>
            <person name="Bristow J."/>
            <person name="van der Burgt A."/>
            <person name="Canto-Canche B."/>
            <person name="Churchill A.C.L."/>
            <person name="Conde-Ferraez L."/>
            <person name="Cools H.J."/>
            <person name="Coutinho P.M."/>
            <person name="Csukai M."/>
            <person name="Dehal P."/>
            <person name="De Wit P."/>
            <person name="Donzelli B."/>
            <person name="van de Geest H.C."/>
            <person name="van Ham R.C.H.J."/>
            <person name="Hammond-Kosack K.E."/>
            <person name="Henrissat B."/>
            <person name="Kilian A."/>
            <person name="Kobayashi A.K."/>
            <person name="Koopmann E."/>
            <person name="Kourmpetis Y."/>
            <person name="Kuzniar A."/>
            <person name="Lindquist E."/>
            <person name="Lombard V."/>
            <person name="Maliepaard C."/>
            <person name="Martins N."/>
            <person name="Mehrabi R."/>
            <person name="Nap J.P.H."/>
            <person name="Ponomarenko A."/>
            <person name="Rudd J.J."/>
            <person name="Salamov A."/>
            <person name="Schmutz J."/>
            <person name="Schouten H.J."/>
            <person name="Shapiro H."/>
            <person name="Stergiopoulos I."/>
            <person name="Torriani S.F.F."/>
            <person name="Tu H."/>
            <person name="de Vries R.P."/>
            <person name="Waalwijk C."/>
            <person name="Ware S.B."/>
            <person name="Wiebenga A."/>
            <person name="Zwiers L.-H."/>
            <person name="Oliver R.P."/>
            <person name="Grigoriev I.V."/>
            <person name="Kema G.H.J."/>
        </authorList>
    </citation>
    <scope>NUCLEOTIDE SEQUENCE [LARGE SCALE GENOMIC DNA]</scope>
    <source>
        <strain evidence="4">CBS 115943 / IPO323</strain>
    </source>
</reference>
<dbReference type="InParanoid" id="F9XQ70"/>
<dbReference type="InterPro" id="IPR000210">
    <property type="entry name" value="BTB/POZ_dom"/>
</dbReference>
<dbReference type="Pfam" id="PF12311">
    <property type="entry name" value="DUF3632"/>
    <property type="match status" value="1"/>
</dbReference>
<feature type="compositionally biased region" description="Polar residues" evidence="1">
    <location>
        <begin position="1096"/>
        <end position="1106"/>
    </location>
</feature>
<evidence type="ECO:0000313" key="3">
    <source>
        <dbReference type="EMBL" id="EGP82704.1"/>
    </source>
</evidence>
<protein>
    <recommendedName>
        <fullName evidence="2">BTB domain-containing protein</fullName>
    </recommendedName>
</protein>
<dbReference type="SUPFAM" id="SSF54695">
    <property type="entry name" value="POZ domain"/>
    <property type="match status" value="1"/>
</dbReference>
<gene>
    <name evidence="3" type="ORF">MYCGRDRAFT_97431</name>
</gene>
<sequence length="1388" mass="155763">MSQREMLPSNRKIGRKEMKTQVAKANHMDRTERTFQKVGFEIAKIEEEDGLRDGESGERKVKRSVKKMSQKTMKTRRQPKRRPWDPQRPSNRFSTTVTHMPTEERQGAKEWFTKSEPIASIETTLIRFLPSKIERLCEMISSSNNSIKQHSIARRVLRSNNVKKVVLSDEDGAEQQAADQQMAAMQAALKVKDEERWAKEMKVWFADDNTVALRSVKYGSIKAGYFDHGAKEVYFRVGKNNKVIFAAKYPFESVKGLKECDSDQVTKKMMDVPDADEQALVMRFRDQHNGFFSAVRADEIVRPEVQLVFASPKCRSAAFGYAKRLGRNKHPLTPTSTITIEQVKAGTVLSTALAEKHGLDPYVFRMTAAPAAARLLRDYHSLPKWFTDEPAFVEGYIVMYHESVFAPGGRGRNKDNLNLVAMRGHPELFTEEGFANVSRSRDGLISRAAGPVTPKTAHPRLEVMRQRVTEAINACIDGSRSPEASACMIGDTYQGHWTLPFNECKFVWSEIASASLRVDETFAPRLADLFIAIKAQPDLVNAAGYPTDIGGRFWKDTPSWGWMFYEHALDINPLEVHPEVDPRDADRTWREQGSGLISCTMFCANLLVRADFETHMERYAHEAMEAGLELGYALNEADKKIERYWEIYLPPAAAWVLIAGERLYELCFGLVGGGRPEAKYWSKDRWAGWKEKFAVMAREAGIDEDARCMEFARRVEERMEKIEEAEGRGSPAAVFETRLAQAESMAPTKPPKPKEPTSDRVLRSAPRKEAVATSKKPTTPKNVASPEKVTDKKQLEPRKLAALNAAFRADPGGPQAKKTDPIEDTTESTSLRGPATGRGLDCGGTSLREAANTAVTVPQPVTATQAFQRPADEAPSERSVLVTEESSADLAIPSVPDKLHAVEAEVHGADTIQPPEQPVKIYLDWTYTDRFSLQAVKSSLGAGCFKDHGVECTRENCLVRARLLEFERCYIAAKYLMDDPLHIVVIDGMREWMNTKNQERFADQVIELAWSETERGCGLQRVVLDGYLAKIEAADVRGVLPFGRNRGVGPQDEPRMIGPQMTSFQRRKLKMARAKSLGAIRAKNIAKLRAQALKRTPNSSESTNDPMRTVAGDAPEPGEVMDGRGEDLPEDALDVAQNQGALAMAPEPTHAPVRSKTIYRKAIEVAAGLEEEVFVVHNHHICGKSLFFKAAASEAWIEGQQKRVLIPTITPLVFKTYLDWVYEGKFIIEDIELPQTHDCEDDGHFAPCEEDFCQEEATILFHVKCYTAAQFLLDDAFKIAVVDALRDFLNQDDNAVRYCVQVIVNAWQNCQRGCGLQRLLTDRYAVDLLSADIQEVFSQQCPDFVTDLASRLLNMRGRELQHLHPGSVHKCFYHDHKGNEPCATIVID</sequence>
<proteinExistence type="predicted"/>
<dbReference type="STRING" id="336722.F9XQ70"/>
<dbReference type="PROSITE" id="PS50097">
    <property type="entry name" value="BTB"/>
    <property type="match status" value="1"/>
</dbReference>
<evidence type="ECO:0000256" key="1">
    <source>
        <dbReference type="SAM" id="MobiDB-lite"/>
    </source>
</evidence>
<feature type="region of interest" description="Disordered" evidence="1">
    <location>
        <begin position="742"/>
        <end position="845"/>
    </location>
</feature>
<dbReference type="EMBL" id="CM001208">
    <property type="protein sequence ID" value="EGP82704.1"/>
    <property type="molecule type" value="Genomic_DNA"/>
</dbReference>
<dbReference type="RefSeq" id="XP_003847728.1">
    <property type="nucleotide sequence ID" value="XM_003847680.1"/>
</dbReference>
<feature type="domain" description="BTB" evidence="2">
    <location>
        <begin position="1163"/>
        <end position="1230"/>
    </location>
</feature>
<feature type="region of interest" description="Disordered" evidence="1">
    <location>
        <begin position="46"/>
        <end position="95"/>
    </location>
</feature>
<feature type="region of interest" description="Disordered" evidence="1">
    <location>
        <begin position="1093"/>
        <end position="1118"/>
    </location>
</feature>
<dbReference type="CDD" id="cd18186">
    <property type="entry name" value="BTB_POZ_ZBTB_KLHL-like"/>
    <property type="match status" value="1"/>
</dbReference>
<dbReference type="Gene3D" id="3.30.710.10">
    <property type="entry name" value="Potassium Channel Kv1.1, Chain A"/>
    <property type="match status" value="1"/>
</dbReference>
<feature type="compositionally biased region" description="Basic and acidic residues" evidence="1">
    <location>
        <begin position="788"/>
        <end position="799"/>
    </location>
</feature>
<dbReference type="KEGG" id="ztr:MYCGRDRAFT_97431"/>
<dbReference type="PANTHER" id="PTHR47843:SF2">
    <property type="entry name" value="BTB DOMAIN-CONTAINING PROTEIN"/>
    <property type="match status" value="1"/>
</dbReference>
<feature type="compositionally biased region" description="Basic residues" evidence="1">
    <location>
        <begin position="60"/>
        <end position="81"/>
    </location>
</feature>
<dbReference type="HOGENOM" id="CLU_255124_0_0_1"/>
<dbReference type="PANTHER" id="PTHR47843">
    <property type="entry name" value="BTB DOMAIN-CONTAINING PROTEIN-RELATED"/>
    <property type="match status" value="1"/>
</dbReference>
<feature type="compositionally biased region" description="Basic and acidic residues" evidence="1">
    <location>
        <begin position="752"/>
        <end position="770"/>
    </location>
</feature>
<feature type="region of interest" description="Disordered" evidence="1">
    <location>
        <begin position="1"/>
        <end position="30"/>
    </location>
</feature>
<dbReference type="GeneID" id="13400810"/>
<keyword evidence="4" id="KW-1185">Reference proteome</keyword>
<name>F9XQ70_ZYMTI</name>
<evidence type="ECO:0000259" key="2">
    <source>
        <dbReference type="PROSITE" id="PS50097"/>
    </source>
</evidence>
<dbReference type="OrthoDB" id="3350591at2759"/>
<dbReference type="eggNOG" id="ENOG502T20X">
    <property type="taxonomic scope" value="Eukaryota"/>
</dbReference>